<keyword evidence="4" id="KW-0964">Secreted</keyword>
<evidence type="ECO:0000256" key="8">
    <source>
        <dbReference type="SAM" id="MobiDB-lite"/>
    </source>
</evidence>
<dbReference type="CDD" id="cd08023">
    <property type="entry name" value="GH16_laminarinase_like"/>
    <property type="match status" value="1"/>
</dbReference>
<evidence type="ECO:0000256" key="2">
    <source>
        <dbReference type="ARBA" id="ARBA00006865"/>
    </source>
</evidence>
<dbReference type="PANTHER" id="PTHR10963:SF55">
    <property type="entry name" value="GLYCOSIDE HYDROLASE FAMILY 16 PROTEIN"/>
    <property type="match status" value="1"/>
</dbReference>
<keyword evidence="13" id="KW-1185">Reference proteome</keyword>
<evidence type="ECO:0000259" key="11">
    <source>
        <dbReference type="PROSITE" id="PS51762"/>
    </source>
</evidence>
<evidence type="ECO:0000313" key="12">
    <source>
        <dbReference type="EMBL" id="GGM28801.1"/>
    </source>
</evidence>
<name>A0A917WSU8_9BACI</name>
<reference evidence="12" key="1">
    <citation type="journal article" date="2014" name="Int. J. Syst. Evol. Microbiol.">
        <title>Complete genome sequence of Corynebacterium casei LMG S-19264T (=DSM 44701T), isolated from a smear-ripened cheese.</title>
        <authorList>
            <consortium name="US DOE Joint Genome Institute (JGI-PGF)"/>
            <person name="Walter F."/>
            <person name="Albersmeier A."/>
            <person name="Kalinowski J."/>
            <person name="Ruckert C."/>
        </authorList>
    </citation>
    <scope>NUCLEOTIDE SEQUENCE</scope>
    <source>
        <strain evidence="12">CGMCC 1.6333</strain>
    </source>
</reference>
<evidence type="ECO:0000313" key="13">
    <source>
        <dbReference type="Proteomes" id="UP000618460"/>
    </source>
</evidence>
<comment type="similarity">
    <text evidence="2">Belongs to the glycosyl hydrolase 16 family.</text>
</comment>
<feature type="chain" id="PRO_5037203717" description="GH16 domain-containing protein" evidence="10">
    <location>
        <begin position="26"/>
        <end position="1418"/>
    </location>
</feature>
<keyword evidence="9" id="KW-0812">Transmembrane</keyword>
<dbReference type="RefSeq" id="WP_229666646.1">
    <property type="nucleotide sequence ID" value="NZ_BMLG01000005.1"/>
</dbReference>
<feature type="region of interest" description="Disordered" evidence="8">
    <location>
        <begin position="1300"/>
        <end position="1383"/>
    </location>
</feature>
<dbReference type="Pfam" id="PF02018">
    <property type="entry name" value="CBM_4_9"/>
    <property type="match status" value="4"/>
</dbReference>
<dbReference type="Pfam" id="PF00722">
    <property type="entry name" value="Glyco_hydro_16"/>
    <property type="match status" value="1"/>
</dbReference>
<evidence type="ECO:0000256" key="5">
    <source>
        <dbReference type="ARBA" id="ARBA00022729"/>
    </source>
</evidence>
<dbReference type="Proteomes" id="UP000618460">
    <property type="component" value="Unassembled WGS sequence"/>
</dbReference>
<keyword evidence="6" id="KW-0378">Hydrolase</keyword>
<dbReference type="InterPro" id="IPR019931">
    <property type="entry name" value="LPXTG_anchor"/>
</dbReference>
<evidence type="ECO:0000256" key="10">
    <source>
        <dbReference type="SAM" id="SignalP"/>
    </source>
</evidence>
<comment type="caution">
    <text evidence="12">The sequence shown here is derived from an EMBL/GenBank/DDBJ whole genome shotgun (WGS) entry which is preliminary data.</text>
</comment>
<evidence type="ECO:0000256" key="9">
    <source>
        <dbReference type="SAM" id="Phobius"/>
    </source>
</evidence>
<keyword evidence="9" id="KW-0472">Membrane</keyword>
<dbReference type="InterPro" id="IPR013320">
    <property type="entry name" value="ConA-like_dom_sf"/>
</dbReference>
<dbReference type="SUPFAM" id="SSF49785">
    <property type="entry name" value="Galactose-binding domain-like"/>
    <property type="match status" value="5"/>
</dbReference>
<dbReference type="InterPro" id="IPR003305">
    <property type="entry name" value="CenC_carb-bd"/>
</dbReference>
<feature type="transmembrane region" description="Helical" evidence="9">
    <location>
        <begin position="1389"/>
        <end position="1409"/>
    </location>
</feature>
<dbReference type="InterPro" id="IPR008979">
    <property type="entry name" value="Galactose-bd-like_sf"/>
</dbReference>
<keyword evidence="7" id="KW-0572">Peptidoglycan-anchor</keyword>
<dbReference type="Gene3D" id="2.60.120.260">
    <property type="entry name" value="Galactose-binding domain-like"/>
    <property type="match status" value="5"/>
</dbReference>
<dbReference type="PANTHER" id="PTHR10963">
    <property type="entry name" value="GLYCOSYL HYDROLASE-RELATED"/>
    <property type="match status" value="1"/>
</dbReference>
<evidence type="ECO:0000256" key="7">
    <source>
        <dbReference type="ARBA" id="ARBA00023088"/>
    </source>
</evidence>
<evidence type="ECO:0000256" key="1">
    <source>
        <dbReference type="ARBA" id="ARBA00004168"/>
    </source>
</evidence>
<reference evidence="12" key="2">
    <citation type="submission" date="2020-09" db="EMBL/GenBank/DDBJ databases">
        <authorList>
            <person name="Sun Q."/>
            <person name="Zhou Y."/>
        </authorList>
    </citation>
    <scope>NUCLEOTIDE SEQUENCE</scope>
    <source>
        <strain evidence="12">CGMCC 1.6333</strain>
    </source>
</reference>
<feature type="compositionally biased region" description="Acidic residues" evidence="8">
    <location>
        <begin position="990"/>
        <end position="1002"/>
    </location>
</feature>
<evidence type="ECO:0000256" key="6">
    <source>
        <dbReference type="ARBA" id="ARBA00022801"/>
    </source>
</evidence>
<evidence type="ECO:0000256" key="3">
    <source>
        <dbReference type="ARBA" id="ARBA00022512"/>
    </source>
</evidence>
<dbReference type="Gene3D" id="2.60.120.200">
    <property type="match status" value="1"/>
</dbReference>
<dbReference type="Pfam" id="PF00746">
    <property type="entry name" value="Gram_pos_anchor"/>
    <property type="match status" value="1"/>
</dbReference>
<evidence type="ECO:0000256" key="4">
    <source>
        <dbReference type="ARBA" id="ARBA00022525"/>
    </source>
</evidence>
<dbReference type="GO" id="GO:0004553">
    <property type="term" value="F:hydrolase activity, hydrolyzing O-glycosyl compounds"/>
    <property type="evidence" value="ECO:0007669"/>
    <property type="project" value="InterPro"/>
</dbReference>
<dbReference type="PROSITE" id="PS51762">
    <property type="entry name" value="GH16_2"/>
    <property type="match status" value="1"/>
</dbReference>
<feature type="region of interest" description="Disordered" evidence="8">
    <location>
        <begin position="981"/>
        <end position="1008"/>
    </location>
</feature>
<sequence>MYKKWVRVFLIFLLITSNFSIVTSAQESIDETADNSSDSSAINSPDWKLSWSDEFEGDTLDESKWTYDTGNGFVGADGTYTPGWGNEELQNYQEDNVSVEDGKLVLEAREETSSDEHGEYDYTSGKITTRGKFSQKYGRFEAKMALPEGQGYWPAFWMMPEDDVYGGWAASGEIDIMENSGSNLSHIGGAIHYGGQWPNNTYTAKDYHFPDGQDITDFNVYAVEWEPGEIRWYVNGDLYQTLNNWNTTSKGNPAKFAYPAPFDQEFFMILNLAIGGWYGGGPDETTPIPGDVKVDYVRAYELTDSDYQQPAEPVFEPEELPTDAKEAIDGNYLYDTAYDNGFTTIATGDDEWDYDYWNLVYMPDFNGNASASVEDINGDSFAKVDITEGGNQPYSVQLIQNVTVGKGRWYKLSFDAKSTTDRNLNVKIGGGPDRGYVAYSPNTDFNLTDEIQSYELIFQMQQDSDPLARLELNMGLNTNPVWIGNAKLEETVAVDPYDEYAPKEPLSNGNHVYNGTFDQGNIDRMTYWDLLTESADASASVDPEARELAVAITDGGSTSDAIELVQTGMNLLPNDEYKVTFDARAAEGRDIEVAVLSKEGDVNYSDNQTVSLSTTMEAKEMTFVMPDVEDLEGQLVFLLGGNTSDVVIDNVQMIRTTNNNAGVTLEEAFPLKNGDFSNGLDSWTEHYQGQYDGTSKATFAEEDSRAKITVENNGANPWDISLSQEGLKLFEGLTYVIEFDVSASMDRKVELVIDNGAAGGYFRYLEDIVDVTTDVQTITYEFEMPTTDTIGLKFLAGKVDGVSIEDAHDIFIDNVKLEVKDEREKYFPLTNGDFSAGIENWENYVHDDVNASDAGASIVEEDGKAKIAVDYTGTESWGVQFYQSDLTLEEGLTYIVEFDASASMDRGLEFSIENAAYNRYQEGIVQLTEELQTFSYEFEMPNTDTVAFKFLLGAVDGVGIEDAHDIFIDNVRLEVKGAQEVLSGSQGEQQPEEPSEPEEPTDPSDKEWNEVGENLVVDGSFDTTTEVASVDNPALWNAFNQGNHEDWAGLADFSVIDGVVNAQINQVGWAWWQIQLLQDVTVPSGTYKVAFDMQSDHDRLVSLELVDSGVAIQQFNVNNTMETYEAIIEVNDAGDYSLMLGLGRDEAAEELAVPYTMLIDNVRLVEVEEVVPVAVEENTDVPVAKNNRINLSNSKASIKMPTNLPENTTVAIDLVEDIVNTPEGHNKAGEVIDVNLSVDEGFEGDFELTLGYEDGFEDVAIYYFNETTNEWEKIGGVIDPETNTITATVTHFSTYGVLGTTSEEPVDQDGDESGDQDGNESGDQDGNESGDQDGNESGDQDGNESGDQDSNESGDQDGNESGDQDGDESATEDSETDEDSELPDTATSMFNLLLVGLLLAITGLALFFYQRRKKETTV</sequence>
<feature type="domain" description="GH16" evidence="11">
    <location>
        <begin position="37"/>
        <end position="305"/>
    </location>
</feature>
<dbReference type="SUPFAM" id="SSF49899">
    <property type="entry name" value="Concanavalin A-like lectins/glucanases"/>
    <property type="match status" value="1"/>
</dbReference>
<organism evidence="12 13">
    <name type="scientific">Paraliobacillus quinghaiensis</name>
    <dbReference type="NCBI Taxonomy" id="470815"/>
    <lineage>
        <taxon>Bacteria</taxon>
        <taxon>Bacillati</taxon>
        <taxon>Bacillota</taxon>
        <taxon>Bacilli</taxon>
        <taxon>Bacillales</taxon>
        <taxon>Bacillaceae</taxon>
        <taxon>Paraliobacillus</taxon>
    </lineage>
</organism>
<keyword evidence="3" id="KW-0134">Cell wall</keyword>
<feature type="signal peptide" evidence="10">
    <location>
        <begin position="1"/>
        <end position="25"/>
    </location>
</feature>
<gene>
    <name evidence="12" type="ORF">GCM10011351_13500</name>
</gene>
<dbReference type="GO" id="GO:0005975">
    <property type="term" value="P:carbohydrate metabolic process"/>
    <property type="evidence" value="ECO:0007669"/>
    <property type="project" value="InterPro"/>
</dbReference>
<accession>A0A917WSU8</accession>
<feature type="compositionally biased region" description="Acidic residues" evidence="8">
    <location>
        <begin position="1304"/>
        <end position="1382"/>
    </location>
</feature>
<dbReference type="EMBL" id="BMLG01000005">
    <property type="protein sequence ID" value="GGM28801.1"/>
    <property type="molecule type" value="Genomic_DNA"/>
</dbReference>
<dbReference type="InterPro" id="IPR000757">
    <property type="entry name" value="Beta-glucanase-like"/>
</dbReference>
<dbReference type="InterPro" id="IPR050546">
    <property type="entry name" value="Glycosyl_Hydrlase_16"/>
</dbReference>
<keyword evidence="5 10" id="KW-0732">Signal</keyword>
<dbReference type="NCBIfam" id="TIGR01167">
    <property type="entry name" value="LPXTG_anchor"/>
    <property type="match status" value="1"/>
</dbReference>
<protein>
    <recommendedName>
        <fullName evidence="11">GH16 domain-containing protein</fullName>
    </recommendedName>
</protein>
<proteinExistence type="inferred from homology"/>
<comment type="subcellular location">
    <subcellularLocation>
        <location evidence="1">Secreted</location>
        <location evidence="1">Cell wall</location>
        <topology evidence="1">Peptidoglycan-anchor</topology>
    </subcellularLocation>
</comment>
<keyword evidence="9" id="KW-1133">Transmembrane helix</keyword>